<sequence length="253" mass="28028">MMMSNCTTSRWELKCGYILKILIICVATAGIILSYFASNTCQFLYFESEEGGSWMGIFKHDSTSNSTIQEEKNEMGSLLVTEGCFVYDRIFDLDAPTEILFIIQLCAVIAPSLAFIGILISILELFFCQFLGSFVTTSILFLAASVVQSGTFGIFLIDPVLIYPGLCFDTECEIGDAVYFSASSAFAYFISCVLLCCSPRPIPCLQQDCGNRNKKYDGLSSIARIRTSLPPPSIAATNETLNYDDMEARRQEQ</sequence>
<evidence type="ECO:0000313" key="3">
    <source>
        <dbReference type="Proteomes" id="UP000095751"/>
    </source>
</evidence>
<dbReference type="Gene3D" id="1.20.140.150">
    <property type="match status" value="1"/>
</dbReference>
<evidence type="ECO:0000313" key="2">
    <source>
        <dbReference type="EMBL" id="OEU16369.1"/>
    </source>
</evidence>
<dbReference type="Proteomes" id="UP000095751">
    <property type="component" value="Unassembled WGS sequence"/>
</dbReference>
<dbReference type="KEGG" id="fcy:FRACYDRAFT_261218"/>
<gene>
    <name evidence="2" type="ORF">FRACYDRAFT_261218</name>
</gene>
<feature type="transmembrane region" description="Helical" evidence="1">
    <location>
        <begin position="99"/>
        <end position="127"/>
    </location>
</feature>
<organism evidence="2 3">
    <name type="scientific">Fragilariopsis cylindrus CCMP1102</name>
    <dbReference type="NCBI Taxonomy" id="635003"/>
    <lineage>
        <taxon>Eukaryota</taxon>
        <taxon>Sar</taxon>
        <taxon>Stramenopiles</taxon>
        <taxon>Ochrophyta</taxon>
        <taxon>Bacillariophyta</taxon>
        <taxon>Bacillariophyceae</taxon>
        <taxon>Bacillariophycidae</taxon>
        <taxon>Bacillariales</taxon>
        <taxon>Bacillariaceae</taxon>
        <taxon>Fragilariopsis</taxon>
    </lineage>
</organism>
<proteinExistence type="predicted"/>
<dbReference type="OrthoDB" id="10641307at2759"/>
<evidence type="ECO:0000256" key="1">
    <source>
        <dbReference type="SAM" id="Phobius"/>
    </source>
</evidence>
<dbReference type="EMBL" id="KV784358">
    <property type="protein sequence ID" value="OEU16369.1"/>
    <property type="molecule type" value="Genomic_DNA"/>
</dbReference>
<keyword evidence="1" id="KW-0812">Transmembrane</keyword>
<keyword evidence="3" id="KW-1185">Reference proteome</keyword>
<dbReference type="InParanoid" id="A0A1E7FDZ2"/>
<feature type="transmembrane region" description="Helical" evidence="1">
    <location>
        <begin position="139"/>
        <end position="157"/>
    </location>
</feature>
<keyword evidence="1" id="KW-0472">Membrane</keyword>
<reference evidence="2 3" key="1">
    <citation type="submission" date="2016-09" db="EMBL/GenBank/DDBJ databases">
        <title>Extensive genetic diversity and differential bi-allelic expression allows diatom success in the polar Southern Ocean.</title>
        <authorList>
            <consortium name="DOE Joint Genome Institute"/>
            <person name="Mock T."/>
            <person name="Otillar R.P."/>
            <person name="Strauss J."/>
            <person name="Dupont C."/>
            <person name="Frickenhaus S."/>
            <person name="Maumus F."/>
            <person name="Mcmullan M."/>
            <person name="Sanges R."/>
            <person name="Schmutz J."/>
            <person name="Toseland A."/>
            <person name="Valas R."/>
            <person name="Veluchamy A."/>
            <person name="Ward B.J."/>
            <person name="Allen A."/>
            <person name="Barry K."/>
            <person name="Falciatore A."/>
            <person name="Ferrante M."/>
            <person name="Fortunato A.E."/>
            <person name="Gloeckner G."/>
            <person name="Gruber A."/>
            <person name="Hipkin R."/>
            <person name="Janech M."/>
            <person name="Kroth P."/>
            <person name="Leese F."/>
            <person name="Lindquist E."/>
            <person name="Lyon B.R."/>
            <person name="Martin J."/>
            <person name="Mayer C."/>
            <person name="Parker M."/>
            <person name="Quesneville H."/>
            <person name="Raymond J."/>
            <person name="Uhlig C."/>
            <person name="Valentin K.U."/>
            <person name="Worden A.Z."/>
            <person name="Armbrust E.V."/>
            <person name="Bowler C."/>
            <person name="Green B."/>
            <person name="Moulton V."/>
            <person name="Van Oosterhout C."/>
            <person name="Grigoriev I."/>
        </authorList>
    </citation>
    <scope>NUCLEOTIDE SEQUENCE [LARGE SCALE GENOMIC DNA]</scope>
    <source>
        <strain evidence="2 3">CCMP1102</strain>
    </source>
</reference>
<keyword evidence="1" id="KW-1133">Transmembrane helix</keyword>
<accession>A0A1E7FDZ2</accession>
<feature type="transmembrane region" description="Helical" evidence="1">
    <location>
        <begin position="21"/>
        <end position="45"/>
    </location>
</feature>
<dbReference type="AlphaFoldDB" id="A0A1E7FDZ2"/>
<protein>
    <submittedName>
        <fullName evidence="2">Uncharacterized protein</fullName>
    </submittedName>
</protein>
<name>A0A1E7FDZ2_9STRA</name>